<dbReference type="Proteomes" id="UP000014803">
    <property type="component" value="Chromosome"/>
</dbReference>
<dbReference type="SUPFAM" id="SSF53098">
    <property type="entry name" value="Ribonuclease H-like"/>
    <property type="match status" value="1"/>
</dbReference>
<dbReference type="RefSeq" id="WP_020741953.1">
    <property type="nucleotide sequence ID" value="NC_021658.1"/>
</dbReference>
<dbReference type="KEGG" id="scu:SCE1572_50640"/>
<keyword evidence="1" id="KW-0812">Transmembrane</keyword>
<evidence type="ECO:0000313" key="3">
    <source>
        <dbReference type="Proteomes" id="UP000014803"/>
    </source>
</evidence>
<reference evidence="2 3" key="1">
    <citation type="journal article" date="2013" name="Sci. Rep.">
        <title>Extraordinary expansion of a Sorangium cellulosum genome from an alkaline milieu.</title>
        <authorList>
            <person name="Han K."/>
            <person name="Li Z.F."/>
            <person name="Peng R."/>
            <person name="Zhu L.P."/>
            <person name="Zhou T."/>
            <person name="Wang L.G."/>
            <person name="Li S.G."/>
            <person name="Zhang X.B."/>
            <person name="Hu W."/>
            <person name="Wu Z.H."/>
            <person name="Qin N."/>
            <person name="Li Y.Z."/>
        </authorList>
    </citation>
    <scope>NUCLEOTIDE SEQUENCE [LARGE SCALE GENOMIC DNA]</scope>
    <source>
        <strain evidence="2 3">So0157-2</strain>
    </source>
</reference>
<dbReference type="OrthoDB" id="5515155at2"/>
<evidence type="ECO:0000256" key="1">
    <source>
        <dbReference type="SAM" id="Phobius"/>
    </source>
</evidence>
<sequence>MVHAKEMKESWCLATSLAEKKAPEVLKLYGKRFTIEETFRDEKDIHFGLGLSATHIKNRQRRDRLLFLAAIAHALLTLLGAASEETGLDRTLKVNTTEKRALSLFRQGLYWYHAMPTMRDDWLEQLMVAFNRIAADHRVFREIFAVI</sequence>
<dbReference type="HOGENOM" id="CLU_122366_0_0_7"/>
<dbReference type="PATRIC" id="fig|1254432.3.peg.11418"/>
<dbReference type="STRING" id="1254432.SCE1572_50640"/>
<evidence type="ECO:0000313" key="2">
    <source>
        <dbReference type="EMBL" id="AGP42046.1"/>
    </source>
</evidence>
<keyword evidence="1" id="KW-1133">Transmembrane helix</keyword>
<gene>
    <name evidence="2" type="ORF">SCE1572_50640</name>
</gene>
<name>S4YCF7_SORCE</name>
<proteinExistence type="predicted"/>
<accession>S4YCF7</accession>
<feature type="transmembrane region" description="Helical" evidence="1">
    <location>
        <begin position="65"/>
        <end position="83"/>
    </location>
</feature>
<dbReference type="AlphaFoldDB" id="S4YCF7"/>
<dbReference type="PANTHER" id="PTHR35404">
    <property type="entry name" value="TRANSPOSASE OF TN10"/>
    <property type="match status" value="1"/>
</dbReference>
<organism evidence="2 3">
    <name type="scientific">Sorangium cellulosum So0157-2</name>
    <dbReference type="NCBI Taxonomy" id="1254432"/>
    <lineage>
        <taxon>Bacteria</taxon>
        <taxon>Pseudomonadati</taxon>
        <taxon>Myxococcota</taxon>
        <taxon>Polyangia</taxon>
        <taxon>Polyangiales</taxon>
        <taxon>Polyangiaceae</taxon>
        <taxon>Sorangium</taxon>
    </lineage>
</organism>
<dbReference type="EMBL" id="CP003969">
    <property type="protein sequence ID" value="AGP42046.1"/>
    <property type="molecule type" value="Genomic_DNA"/>
</dbReference>
<dbReference type="eggNOG" id="COG3385">
    <property type="taxonomic scope" value="Bacteria"/>
</dbReference>
<protein>
    <recommendedName>
        <fullName evidence="4">Transposase IS4-like domain-containing protein</fullName>
    </recommendedName>
</protein>
<dbReference type="InterPro" id="IPR012337">
    <property type="entry name" value="RNaseH-like_sf"/>
</dbReference>
<evidence type="ECO:0008006" key="4">
    <source>
        <dbReference type="Google" id="ProtNLM"/>
    </source>
</evidence>
<dbReference type="PANTHER" id="PTHR35404:SF8">
    <property type="entry name" value="TRANSPOSASE OF TN10"/>
    <property type="match status" value="1"/>
</dbReference>
<keyword evidence="1" id="KW-0472">Membrane</keyword>